<dbReference type="Proteomes" id="UP000192610">
    <property type="component" value="Unassembled WGS sequence"/>
</dbReference>
<evidence type="ECO:0000313" key="2">
    <source>
        <dbReference type="Proteomes" id="UP000192610"/>
    </source>
</evidence>
<dbReference type="OrthoDB" id="1490824at2"/>
<comment type="caution">
    <text evidence="1">The sequence shown here is derived from an EMBL/GenBank/DDBJ whole genome shotgun (WGS) entry which is preliminary data.</text>
</comment>
<dbReference type="AlphaFoldDB" id="A0A1V9ETQ3"/>
<evidence type="ECO:0000313" key="1">
    <source>
        <dbReference type="EMBL" id="OQP49284.1"/>
    </source>
</evidence>
<name>A0A1V9ETQ3_9BACT</name>
<proteinExistence type="predicted"/>
<gene>
    <name evidence="1" type="ORF">A4H97_28480</name>
</gene>
<dbReference type="STRING" id="354355.SAMN05660816_06036"/>
<organism evidence="1 2">
    <name type="scientific">Niastella yeongjuensis</name>
    <dbReference type="NCBI Taxonomy" id="354355"/>
    <lineage>
        <taxon>Bacteria</taxon>
        <taxon>Pseudomonadati</taxon>
        <taxon>Bacteroidota</taxon>
        <taxon>Chitinophagia</taxon>
        <taxon>Chitinophagales</taxon>
        <taxon>Chitinophagaceae</taxon>
        <taxon>Niastella</taxon>
    </lineage>
</organism>
<dbReference type="EMBL" id="LVXG01000015">
    <property type="protein sequence ID" value="OQP49284.1"/>
    <property type="molecule type" value="Genomic_DNA"/>
</dbReference>
<accession>A0A1V9ETQ3</accession>
<sequence>MNNGLQLKQMIRYLLLPISEDLESKCIDAVNKVLDSSEIPETERADFIKIKYNKFREEGTLDPTLKDIIKDILLAGCPNYGILFSTKYFDILESLKSRPFMSFDLAVILASHLNLIASFAKEHKMSSSKITVALSGIDSKLNDIHWKDIQSVLLNLELAPELGTESAKQIIEEDKNLEELFFADAKLEDSIALIAEVANKLQFEGNIQDLLYILSTGDEIHIPYLQILHFQCLISAFYNHISPVAYEFSPRGETANWLFGLWKTSTSNPMLNNAKSVEMLDKNWASGKKKGELPKAMALADILEGMKRLGFGPQQELSAWIRRWLVRFIRLNSETVIPISVALNTLQINNLVNTIISSPTRTFGILEQRIVDVCAATLHQELNGWRARGLSDSVNSNNLSKKKLGDCDFQNSIGKVIVAYEAHGGILSQLYLDEHLRTLKRSLSVRAVELESIADKDEWNITIKFVAYGYETTFSSITHVDGINIMLEYITFSDLIKEAASLPHFESNFLSLFVKIINGNRTPGFVRTKVNHILNETA</sequence>
<reference evidence="2" key="1">
    <citation type="submission" date="2016-04" db="EMBL/GenBank/DDBJ databases">
        <authorList>
            <person name="Chen L."/>
            <person name="Zhuang W."/>
            <person name="Wang G."/>
        </authorList>
    </citation>
    <scope>NUCLEOTIDE SEQUENCE [LARGE SCALE GENOMIC DNA]</scope>
    <source>
        <strain evidence="2">17621</strain>
    </source>
</reference>
<protein>
    <submittedName>
        <fullName evidence="1">Uncharacterized protein</fullName>
    </submittedName>
</protein>
<keyword evidence="2" id="KW-1185">Reference proteome</keyword>
<dbReference type="RefSeq" id="WP_081200232.1">
    <property type="nucleotide sequence ID" value="NZ_FOCZ01000017.1"/>
</dbReference>